<sequence length="488" mass="53837">MGQFLTFNAEGATGSTLTPLPHGWYQGMLGVGVVGAISFGTSIVLFLYMTYAMIGRYRCPRQAHRLEEQAATPQTTPDLSLGLDVKYLVTSQGSSRPNSKTNIDQLFSEEAIKTRSASPDNGKPDERPLEPEPDASPTSNPFLILIYNLLVADAISALEFMLNLVWISSDGIFVPSAACELQGLAAGAGVIAPSIFLTVIAMHTYLVTVRGYKIEQRGMRWCLGFAWGVTLLMPMLGLAISRNGEGKGGWYVRGDTWCSANDEWEKLRLYTEYAPVMLCIATTVGFYLLIGLSLLRRKTLGRHMPSPSVTSESRRELSGHHPAFFVYPLIYLATMAPVGISRVLIMGGRELEAKYYFVSASILASQGFLNCLLWTVTIMVLSREDIESFGLDRFMRTPDDRVFGNIVYIQGASRADKPREIVQPKRSHRGFVRMASVLGSETRRGRLQRSSSQLSLRHHSAQPQGGIQLETITTIIVEDGKSADHLKP</sequence>
<dbReference type="STRING" id="196109.A0A136J452"/>
<dbReference type="PANTHER" id="PTHR23112:SF37">
    <property type="entry name" value="G PROTEIN-COUPLED RECEPTOR GPR1"/>
    <property type="match status" value="1"/>
</dbReference>
<evidence type="ECO:0000256" key="3">
    <source>
        <dbReference type="ARBA" id="ARBA00022989"/>
    </source>
</evidence>
<dbReference type="Gene3D" id="1.20.1070.10">
    <property type="entry name" value="Rhodopsin 7-helix transmembrane proteins"/>
    <property type="match status" value="1"/>
</dbReference>
<feature type="region of interest" description="Disordered" evidence="5">
    <location>
        <begin position="114"/>
        <end position="136"/>
    </location>
</feature>
<dbReference type="PANTHER" id="PTHR23112">
    <property type="entry name" value="G PROTEIN-COUPLED RECEPTOR 157-RELATED"/>
    <property type="match status" value="1"/>
</dbReference>
<keyword evidence="8" id="KW-1185">Reference proteome</keyword>
<reference evidence="8" key="1">
    <citation type="submission" date="2016-02" db="EMBL/GenBank/DDBJ databases">
        <title>Draft genome sequence of Microdochium bolleyi, a fungal endophyte of beachgrass.</title>
        <authorList>
            <consortium name="DOE Joint Genome Institute"/>
            <person name="David A.S."/>
            <person name="May G."/>
            <person name="Haridas S."/>
            <person name="Lim J."/>
            <person name="Wang M."/>
            <person name="Labutti K."/>
            <person name="Lipzen A."/>
            <person name="Barry K."/>
            <person name="Grigoriev I.V."/>
        </authorList>
    </citation>
    <scope>NUCLEOTIDE SEQUENCE [LARGE SCALE GENOMIC DNA]</scope>
    <source>
        <strain evidence="8">J235TASD1</strain>
    </source>
</reference>
<dbReference type="OrthoDB" id="100006at2759"/>
<evidence type="ECO:0000256" key="5">
    <source>
        <dbReference type="SAM" id="MobiDB-lite"/>
    </source>
</evidence>
<dbReference type="EMBL" id="KQ964249">
    <property type="protein sequence ID" value="KXJ91957.1"/>
    <property type="molecule type" value="Genomic_DNA"/>
</dbReference>
<evidence type="ECO:0000256" key="6">
    <source>
        <dbReference type="SAM" id="Phobius"/>
    </source>
</evidence>
<dbReference type="GO" id="GO:0007189">
    <property type="term" value="P:adenylate cyclase-activating G protein-coupled receptor signaling pathway"/>
    <property type="evidence" value="ECO:0007669"/>
    <property type="project" value="TreeGrafter"/>
</dbReference>
<dbReference type="CDD" id="cd00637">
    <property type="entry name" value="7tm_classA_rhodopsin-like"/>
    <property type="match status" value="1"/>
</dbReference>
<feature type="transmembrane region" description="Helical" evidence="6">
    <location>
        <begin position="324"/>
        <end position="345"/>
    </location>
</feature>
<proteinExistence type="predicted"/>
<evidence type="ECO:0000256" key="1">
    <source>
        <dbReference type="ARBA" id="ARBA00004141"/>
    </source>
</evidence>
<dbReference type="InParanoid" id="A0A136J452"/>
<dbReference type="GO" id="GO:0005886">
    <property type="term" value="C:plasma membrane"/>
    <property type="evidence" value="ECO:0007669"/>
    <property type="project" value="TreeGrafter"/>
</dbReference>
<keyword evidence="4 6" id="KW-0472">Membrane</keyword>
<organism evidence="7 8">
    <name type="scientific">Microdochium bolleyi</name>
    <dbReference type="NCBI Taxonomy" id="196109"/>
    <lineage>
        <taxon>Eukaryota</taxon>
        <taxon>Fungi</taxon>
        <taxon>Dikarya</taxon>
        <taxon>Ascomycota</taxon>
        <taxon>Pezizomycotina</taxon>
        <taxon>Sordariomycetes</taxon>
        <taxon>Xylariomycetidae</taxon>
        <taxon>Xylariales</taxon>
        <taxon>Microdochiaceae</taxon>
        <taxon>Microdochium</taxon>
    </lineage>
</organism>
<dbReference type="SUPFAM" id="SSF81321">
    <property type="entry name" value="Family A G protein-coupled receptor-like"/>
    <property type="match status" value="1"/>
</dbReference>
<evidence type="ECO:0000256" key="4">
    <source>
        <dbReference type="ARBA" id="ARBA00023136"/>
    </source>
</evidence>
<feature type="transmembrane region" description="Helical" evidence="6">
    <location>
        <begin position="273"/>
        <end position="295"/>
    </location>
</feature>
<feature type="transmembrane region" description="Helical" evidence="6">
    <location>
        <begin position="186"/>
        <end position="209"/>
    </location>
</feature>
<dbReference type="Proteomes" id="UP000070501">
    <property type="component" value="Unassembled WGS sequence"/>
</dbReference>
<keyword evidence="2 6" id="KW-0812">Transmembrane</keyword>
<evidence type="ECO:0000313" key="7">
    <source>
        <dbReference type="EMBL" id="KXJ91957.1"/>
    </source>
</evidence>
<comment type="subcellular location">
    <subcellularLocation>
        <location evidence="1">Membrane</location>
        <topology evidence="1">Multi-pass membrane protein</topology>
    </subcellularLocation>
</comment>
<dbReference type="AlphaFoldDB" id="A0A136J452"/>
<accession>A0A136J452</accession>
<evidence type="ECO:0000256" key="2">
    <source>
        <dbReference type="ARBA" id="ARBA00022692"/>
    </source>
</evidence>
<feature type="transmembrane region" description="Helical" evidence="6">
    <location>
        <begin position="24"/>
        <end position="48"/>
    </location>
</feature>
<feature type="region of interest" description="Disordered" evidence="5">
    <location>
        <begin position="441"/>
        <end position="463"/>
    </location>
</feature>
<protein>
    <submittedName>
        <fullName evidence="7">Uncharacterized protein</fullName>
    </submittedName>
</protein>
<feature type="transmembrane region" description="Helical" evidence="6">
    <location>
        <begin position="142"/>
        <end position="166"/>
    </location>
</feature>
<name>A0A136J452_9PEZI</name>
<feature type="transmembrane region" description="Helical" evidence="6">
    <location>
        <begin position="221"/>
        <end position="240"/>
    </location>
</feature>
<keyword evidence="3 6" id="KW-1133">Transmembrane helix</keyword>
<dbReference type="GO" id="GO:0004930">
    <property type="term" value="F:G protein-coupled receptor activity"/>
    <property type="evidence" value="ECO:0007669"/>
    <property type="project" value="TreeGrafter"/>
</dbReference>
<gene>
    <name evidence="7" type="ORF">Micbo1qcDRAFT_162020</name>
</gene>
<feature type="transmembrane region" description="Helical" evidence="6">
    <location>
        <begin position="357"/>
        <end position="381"/>
    </location>
</feature>
<evidence type="ECO:0000313" key="8">
    <source>
        <dbReference type="Proteomes" id="UP000070501"/>
    </source>
</evidence>